<accession>A0ACA9YG69</accession>
<reference evidence="1" key="1">
    <citation type="submission" date="2022-06" db="EMBL/GenBank/DDBJ databases">
        <authorList>
            <person name="Legras J.-L."/>
            <person name="Devillers H."/>
            <person name="Grondin C."/>
        </authorList>
    </citation>
    <scope>NUCLEOTIDE SEQUENCE</scope>
    <source>
        <strain evidence="1">CLIB 1444</strain>
    </source>
</reference>
<evidence type="ECO:0000313" key="2">
    <source>
        <dbReference type="Proteomes" id="UP001152531"/>
    </source>
</evidence>
<sequence length="336" mass="38852">MMTTDDMDIKFGIRKIIWSDYAHTTPVLLQEENGPCPLIALVNTLVLKNDIETRTNQLNDIENSELQIEVEKFKNQLLEQKLISLKDLLSQVGDLLIKFNGDNKDIDKFLESLPLLHTGLNINPNLVDGGFETDLATELFTLFNLKINHGWIYEPQDAELNSTMTKLQNFDSVQDYLLTTDDEKLKQWLDENSTQLTQHGLSKLNKLIDIDEFIVFFRNNHFSTLFKKGDNDFYLLLTDSSFDKKEIVWQSIISISGKDDLFFNGEFTPILEEGRDVAGDDDLRLIKQLQEQEDAEYAKNLQKSYQKRKPPVKEPIKETSDKKKKERKKKGNCIIV</sequence>
<protein>
    <submittedName>
        <fullName evidence="1">Ubiquitin carboxyl-terminal hydrolase MIY1</fullName>
    </submittedName>
</protein>
<name>A0ACA9YG69_9ASCO</name>
<organism evidence="1 2">
    <name type="scientific">[Candida] jaroonii</name>
    <dbReference type="NCBI Taxonomy" id="467808"/>
    <lineage>
        <taxon>Eukaryota</taxon>
        <taxon>Fungi</taxon>
        <taxon>Dikarya</taxon>
        <taxon>Ascomycota</taxon>
        <taxon>Saccharomycotina</taxon>
        <taxon>Pichiomycetes</taxon>
        <taxon>Debaryomycetaceae</taxon>
        <taxon>Yamadazyma</taxon>
    </lineage>
</organism>
<keyword evidence="1" id="KW-0378">Hydrolase</keyword>
<gene>
    <name evidence="1" type="ORF">CLIB1444_18S01464</name>
</gene>
<dbReference type="EMBL" id="CALSDN010000018">
    <property type="protein sequence ID" value="CAH6723701.1"/>
    <property type="molecule type" value="Genomic_DNA"/>
</dbReference>
<comment type="caution">
    <text evidence="1">The sequence shown here is derived from an EMBL/GenBank/DDBJ whole genome shotgun (WGS) entry which is preliminary data.</text>
</comment>
<dbReference type="Proteomes" id="UP001152531">
    <property type="component" value="Unassembled WGS sequence"/>
</dbReference>
<evidence type="ECO:0000313" key="1">
    <source>
        <dbReference type="EMBL" id="CAH6723701.1"/>
    </source>
</evidence>
<keyword evidence="2" id="KW-1185">Reference proteome</keyword>
<proteinExistence type="predicted"/>